<evidence type="ECO:0000313" key="2">
    <source>
        <dbReference type="Proteomes" id="UP000198972"/>
    </source>
</evidence>
<dbReference type="EMBL" id="FNBG01000015">
    <property type="protein sequence ID" value="SDF71304.1"/>
    <property type="molecule type" value="Genomic_DNA"/>
</dbReference>
<dbReference type="Proteomes" id="UP000198972">
    <property type="component" value="Unassembled WGS sequence"/>
</dbReference>
<organism evidence="1 2">
    <name type="scientific">Fontibacillus panacisegetis</name>
    <dbReference type="NCBI Taxonomy" id="670482"/>
    <lineage>
        <taxon>Bacteria</taxon>
        <taxon>Bacillati</taxon>
        <taxon>Bacillota</taxon>
        <taxon>Bacilli</taxon>
        <taxon>Bacillales</taxon>
        <taxon>Paenibacillaceae</taxon>
        <taxon>Fontibacillus</taxon>
    </lineage>
</organism>
<proteinExistence type="predicted"/>
<gene>
    <name evidence="1" type="ORF">SAMN04488542_11592</name>
</gene>
<reference evidence="1 2" key="1">
    <citation type="submission" date="2016-10" db="EMBL/GenBank/DDBJ databases">
        <authorList>
            <person name="de Groot N.N."/>
        </authorList>
    </citation>
    <scope>NUCLEOTIDE SEQUENCE [LARGE SCALE GENOMIC DNA]</scope>
    <source>
        <strain evidence="1 2">DSM 28129</strain>
    </source>
</reference>
<dbReference type="AlphaFoldDB" id="A0A1G7NBD0"/>
<dbReference type="STRING" id="670482.SAMN04488542_11592"/>
<accession>A0A1G7NBD0</accession>
<sequence>MASNFLNKLVGIQPALASCVLTRKVTTCRSDVLCVIQGVSTWEYYVDRDSGIQCTTPTKVKCGC</sequence>
<evidence type="ECO:0000313" key="1">
    <source>
        <dbReference type="EMBL" id="SDF71304.1"/>
    </source>
</evidence>
<name>A0A1G7NBD0_9BACL</name>
<protein>
    <submittedName>
        <fullName evidence="1">Uncharacterized protein</fullName>
    </submittedName>
</protein>
<dbReference type="OrthoDB" id="2891103at2"/>
<keyword evidence="2" id="KW-1185">Reference proteome</keyword>